<evidence type="ECO:0000256" key="1">
    <source>
        <dbReference type="SAM" id="Phobius"/>
    </source>
</evidence>
<proteinExistence type="predicted"/>
<keyword evidence="1" id="KW-0472">Membrane</keyword>
<dbReference type="Proteomes" id="UP000652427">
    <property type="component" value="Unassembled WGS sequence"/>
</dbReference>
<reference evidence="3 4" key="1">
    <citation type="submission" date="2020-06" db="EMBL/GenBank/DDBJ databases">
        <authorList>
            <person name="Kim S.-J."/>
            <person name="Park S.-J."/>
        </authorList>
    </citation>
    <scope>NUCLEOTIDE SEQUENCE [LARGE SCALE GENOMIC DNA]</scope>
    <source>
        <strain evidence="3 4">SW-151</strain>
    </source>
</reference>
<dbReference type="EMBL" id="JABWMH010000002">
    <property type="protein sequence ID" value="NVD27327.1"/>
    <property type="molecule type" value="Genomic_DNA"/>
</dbReference>
<feature type="transmembrane region" description="Helical" evidence="1">
    <location>
        <begin position="37"/>
        <end position="60"/>
    </location>
</feature>
<accession>A0ABX2N0W8</accession>
<organism evidence="3 4">
    <name type="scientific">Parasphingorhabdus flavimaris</name>
    <dbReference type="NCBI Taxonomy" id="266812"/>
    <lineage>
        <taxon>Bacteria</taxon>
        <taxon>Pseudomonadati</taxon>
        <taxon>Pseudomonadota</taxon>
        <taxon>Alphaproteobacteria</taxon>
        <taxon>Sphingomonadales</taxon>
        <taxon>Sphingomonadaceae</taxon>
        <taxon>Parasphingorhabdus</taxon>
    </lineage>
</organism>
<sequence length="176" mass="19889">MPTRAAMERSKYLKPIAHRILVSELWRFTRRSVPRGVALGMLAAFLVPVGQIFAAVFLALPVRANVPIAAVTTFITNPLTYPFWIAAANHIGKFILQMDAMTAGQPINTQMQSEFGQWLTWLVREAGVTAFGFFVFAIFFAAIGYLISSWGWRWWIGRKRRDRLNKILGERSGDGQ</sequence>
<keyword evidence="4" id="KW-1185">Reference proteome</keyword>
<name>A0ABX2N0W8_9SPHN</name>
<protein>
    <submittedName>
        <fullName evidence="3">DUF2062 domain-containing protein</fullName>
    </submittedName>
</protein>
<feature type="transmembrane region" description="Helical" evidence="1">
    <location>
        <begin position="131"/>
        <end position="156"/>
    </location>
</feature>
<gene>
    <name evidence="3" type="ORF">HUO14_05355</name>
</gene>
<comment type="caution">
    <text evidence="3">The sequence shown here is derived from an EMBL/GenBank/DDBJ whole genome shotgun (WGS) entry which is preliminary data.</text>
</comment>
<dbReference type="InterPro" id="IPR018639">
    <property type="entry name" value="DUF2062"/>
</dbReference>
<dbReference type="Pfam" id="PF09835">
    <property type="entry name" value="DUF2062"/>
    <property type="match status" value="1"/>
</dbReference>
<feature type="domain" description="DUF2062" evidence="2">
    <location>
        <begin position="14"/>
        <end position="160"/>
    </location>
</feature>
<keyword evidence="1" id="KW-0812">Transmembrane</keyword>
<evidence type="ECO:0000313" key="4">
    <source>
        <dbReference type="Proteomes" id="UP000652427"/>
    </source>
</evidence>
<dbReference type="PANTHER" id="PTHR40547">
    <property type="entry name" value="SLL0298 PROTEIN"/>
    <property type="match status" value="1"/>
</dbReference>
<evidence type="ECO:0000313" key="3">
    <source>
        <dbReference type="EMBL" id="NVD27327.1"/>
    </source>
</evidence>
<dbReference type="PANTHER" id="PTHR40547:SF1">
    <property type="entry name" value="SLL0298 PROTEIN"/>
    <property type="match status" value="1"/>
</dbReference>
<evidence type="ECO:0000259" key="2">
    <source>
        <dbReference type="Pfam" id="PF09835"/>
    </source>
</evidence>
<keyword evidence="1" id="KW-1133">Transmembrane helix</keyword>